<evidence type="ECO:0000313" key="1">
    <source>
        <dbReference type="EMBL" id="KYP39765.1"/>
    </source>
</evidence>
<reference evidence="1" key="1">
    <citation type="journal article" date="2012" name="Nat. Biotechnol.">
        <title>Draft genome sequence of pigeonpea (Cajanus cajan), an orphan legume crop of resource-poor farmers.</title>
        <authorList>
            <person name="Varshney R.K."/>
            <person name="Chen W."/>
            <person name="Li Y."/>
            <person name="Bharti A.K."/>
            <person name="Saxena R.K."/>
            <person name="Schlueter J.A."/>
            <person name="Donoghue M.T."/>
            <person name="Azam S."/>
            <person name="Fan G."/>
            <person name="Whaley A.M."/>
            <person name="Farmer A.D."/>
            <person name="Sheridan J."/>
            <person name="Iwata A."/>
            <person name="Tuteja R."/>
            <person name="Penmetsa R.V."/>
            <person name="Wu W."/>
            <person name="Upadhyaya H.D."/>
            <person name="Yang S.P."/>
            <person name="Shah T."/>
            <person name="Saxena K.B."/>
            <person name="Michael T."/>
            <person name="McCombie W.R."/>
            <person name="Yang B."/>
            <person name="Zhang G."/>
            <person name="Yang H."/>
            <person name="Wang J."/>
            <person name="Spillane C."/>
            <person name="Cook D.R."/>
            <person name="May G.D."/>
            <person name="Xu X."/>
            <person name="Jackson S.A."/>
        </authorList>
    </citation>
    <scope>NUCLEOTIDE SEQUENCE [LARGE SCALE GENOMIC DNA]</scope>
</reference>
<dbReference type="Gramene" id="C.cajan_39307.t">
    <property type="protein sequence ID" value="C.cajan_39307.t"/>
    <property type="gene ID" value="C.cajan_39307"/>
</dbReference>
<evidence type="ECO:0000313" key="2">
    <source>
        <dbReference type="Proteomes" id="UP000075243"/>
    </source>
</evidence>
<accession>A0A151RBJ7</accession>
<dbReference type="AlphaFoldDB" id="A0A151RBJ7"/>
<sequence>MLDKLGFGLLWRKWVKVLVQTSSLSVEEGLTRLTRKAEERNLFKGVTIAENINFSLLQYEDDVVVVGDISFQNLWKSLLCGINMDPNYMQATQIFLHCKTAPFPFKFLDILVRINPRKKNLGKYY</sequence>
<organism evidence="1 2">
    <name type="scientific">Cajanus cajan</name>
    <name type="common">Pigeon pea</name>
    <name type="synonym">Cajanus indicus</name>
    <dbReference type="NCBI Taxonomy" id="3821"/>
    <lineage>
        <taxon>Eukaryota</taxon>
        <taxon>Viridiplantae</taxon>
        <taxon>Streptophyta</taxon>
        <taxon>Embryophyta</taxon>
        <taxon>Tracheophyta</taxon>
        <taxon>Spermatophyta</taxon>
        <taxon>Magnoliopsida</taxon>
        <taxon>eudicotyledons</taxon>
        <taxon>Gunneridae</taxon>
        <taxon>Pentapetalae</taxon>
        <taxon>rosids</taxon>
        <taxon>fabids</taxon>
        <taxon>Fabales</taxon>
        <taxon>Fabaceae</taxon>
        <taxon>Papilionoideae</taxon>
        <taxon>50 kb inversion clade</taxon>
        <taxon>NPAAA clade</taxon>
        <taxon>indigoferoid/millettioid clade</taxon>
        <taxon>Phaseoleae</taxon>
        <taxon>Cajanus</taxon>
    </lineage>
</organism>
<dbReference type="Proteomes" id="UP000075243">
    <property type="component" value="Unassembled WGS sequence"/>
</dbReference>
<dbReference type="EMBL" id="KQ483884">
    <property type="protein sequence ID" value="KYP39765.1"/>
    <property type="molecule type" value="Genomic_DNA"/>
</dbReference>
<protein>
    <submittedName>
        <fullName evidence="1">Uncharacterized protein</fullName>
    </submittedName>
</protein>
<gene>
    <name evidence="1" type="ORF">KK1_038927</name>
</gene>
<name>A0A151RBJ7_CAJCA</name>
<proteinExistence type="predicted"/>
<keyword evidence="2" id="KW-1185">Reference proteome</keyword>